<accession>A0AAV7YHN9</accession>
<comment type="caution">
    <text evidence="3">The sequence shown here is derived from an EMBL/GenBank/DDBJ whole genome shotgun (WGS) entry which is preliminary data.</text>
</comment>
<feature type="compositionally biased region" description="Low complexity" evidence="1">
    <location>
        <begin position="422"/>
        <end position="435"/>
    </location>
</feature>
<reference evidence="3" key="1">
    <citation type="submission" date="2022-08" db="EMBL/GenBank/DDBJ databases">
        <title>Novel sulphate-reducing endosymbionts in the free-living metamonad Anaeramoeba.</title>
        <authorList>
            <person name="Jerlstrom-Hultqvist J."/>
            <person name="Cepicka I."/>
            <person name="Gallot-Lavallee L."/>
            <person name="Salas-Leiva D."/>
            <person name="Curtis B.A."/>
            <person name="Zahonova K."/>
            <person name="Pipaliya S."/>
            <person name="Dacks J."/>
            <person name="Roger A.J."/>
        </authorList>
    </citation>
    <scope>NUCLEOTIDE SEQUENCE</scope>
    <source>
        <strain evidence="3">Busselton2</strain>
    </source>
</reference>
<dbReference type="SMART" id="SM01132">
    <property type="entry name" value="DIL"/>
    <property type="match status" value="1"/>
</dbReference>
<dbReference type="Proteomes" id="UP001146793">
    <property type="component" value="Unassembled WGS sequence"/>
</dbReference>
<protein>
    <submittedName>
        <fullName evidence="3">Chascon isoform d-related</fullName>
    </submittedName>
</protein>
<feature type="compositionally biased region" description="Basic and acidic residues" evidence="1">
    <location>
        <begin position="436"/>
        <end position="496"/>
    </location>
</feature>
<gene>
    <name evidence="3" type="ORF">M0812_26069</name>
</gene>
<feature type="region of interest" description="Disordered" evidence="1">
    <location>
        <begin position="414"/>
        <end position="496"/>
    </location>
</feature>
<dbReference type="Pfam" id="PF01843">
    <property type="entry name" value="DIL"/>
    <property type="match status" value="1"/>
</dbReference>
<feature type="domain" description="Dilute" evidence="2">
    <location>
        <begin position="190"/>
        <end position="405"/>
    </location>
</feature>
<sequence>MKETIQSICERVLLFSKPENQLKNQPLPISVILKYYLNYELLNKDNIMIIKLLVDYLKQMIFFNRDHRKMLIWLLINIYRGIRLIIDYIIKNLNKFDNITSLNRITKFHIFGKNYQINRNFFVNLDSNNDNSGGGIGGGGSGTDDDHDDDDDYIDMDNVNNMKKKNIKKKKEKKKSNKTNDELHDYDSKDDIIIIFRDELCLLLESVIEKILETTYDYLEPRLIRVFLKLKKKKKKKILNKSKNLKYFVNPKIKPIFDVLIEFCKLAEIKNLSNEIASGLINNVLNFINVNLVDKWMQNTEYFTIESSLETKQSISEVMEWLERRGFNSIESQFIHLKHICDIIMMKDSILNDHQNNYQIIDLFKQSFNIFQIYNILSMVNTSNFDPKPISSSNLEKFNQFIIKKHLSKKIINSKQLKKNKQLTQNVKNNNGNNKTIEKNDNGKARRKENEKEKGKEKEKEKEKEKGNEKGKGKGKGKERGKEKEKEKEKGNKLEKEIESQLQLIRTEYRKIQTKINIPNRKIILIDFLDIQCEGIENIIIPEFIKKEF</sequence>
<dbReference type="PROSITE" id="PS51126">
    <property type="entry name" value="DILUTE"/>
    <property type="match status" value="1"/>
</dbReference>
<proteinExistence type="predicted"/>
<dbReference type="InterPro" id="IPR002710">
    <property type="entry name" value="Dilute_dom"/>
</dbReference>
<dbReference type="AlphaFoldDB" id="A0AAV7YHN9"/>
<organism evidence="3 4">
    <name type="scientific">Anaeramoeba flamelloides</name>
    <dbReference type="NCBI Taxonomy" id="1746091"/>
    <lineage>
        <taxon>Eukaryota</taxon>
        <taxon>Metamonada</taxon>
        <taxon>Anaeramoebidae</taxon>
        <taxon>Anaeramoeba</taxon>
    </lineage>
</organism>
<dbReference type="EMBL" id="JANTQA010000062">
    <property type="protein sequence ID" value="KAJ3427555.1"/>
    <property type="molecule type" value="Genomic_DNA"/>
</dbReference>
<evidence type="ECO:0000256" key="1">
    <source>
        <dbReference type="SAM" id="MobiDB-lite"/>
    </source>
</evidence>
<evidence type="ECO:0000313" key="4">
    <source>
        <dbReference type="Proteomes" id="UP001146793"/>
    </source>
</evidence>
<evidence type="ECO:0000259" key="2">
    <source>
        <dbReference type="PROSITE" id="PS51126"/>
    </source>
</evidence>
<evidence type="ECO:0000313" key="3">
    <source>
        <dbReference type="EMBL" id="KAJ3427555.1"/>
    </source>
</evidence>
<name>A0AAV7YHN9_9EUKA</name>